<dbReference type="AlphaFoldDB" id="A0A840ILC4"/>
<name>A0A840ILC4_9PSEU</name>
<reference evidence="2 3" key="1">
    <citation type="submission" date="2020-08" db="EMBL/GenBank/DDBJ databases">
        <title>Sequencing the genomes of 1000 actinobacteria strains.</title>
        <authorList>
            <person name="Klenk H.-P."/>
        </authorList>
    </citation>
    <scope>NUCLEOTIDE SEQUENCE [LARGE SCALE GENOMIC DNA]</scope>
    <source>
        <strain evidence="2 3">DSM 45859</strain>
    </source>
</reference>
<keyword evidence="3" id="KW-1185">Reference proteome</keyword>
<proteinExistence type="predicted"/>
<dbReference type="EMBL" id="JACHMG010000001">
    <property type="protein sequence ID" value="MBB4683106.1"/>
    <property type="molecule type" value="Genomic_DNA"/>
</dbReference>
<organism evidence="2 3">
    <name type="scientific">Amycolatopsis jiangsuensis</name>
    <dbReference type="NCBI Taxonomy" id="1181879"/>
    <lineage>
        <taxon>Bacteria</taxon>
        <taxon>Bacillati</taxon>
        <taxon>Actinomycetota</taxon>
        <taxon>Actinomycetes</taxon>
        <taxon>Pseudonocardiales</taxon>
        <taxon>Pseudonocardiaceae</taxon>
        <taxon>Amycolatopsis</taxon>
    </lineage>
</organism>
<keyword evidence="1" id="KW-0472">Membrane</keyword>
<evidence type="ECO:0000313" key="3">
    <source>
        <dbReference type="Proteomes" id="UP000581769"/>
    </source>
</evidence>
<keyword evidence="1" id="KW-1133">Transmembrane helix</keyword>
<accession>A0A840ILC4</accession>
<evidence type="ECO:0000313" key="2">
    <source>
        <dbReference type="EMBL" id="MBB4683106.1"/>
    </source>
</evidence>
<comment type="caution">
    <text evidence="2">The sequence shown here is derived from an EMBL/GenBank/DDBJ whole genome shotgun (WGS) entry which is preliminary data.</text>
</comment>
<dbReference type="Proteomes" id="UP000581769">
    <property type="component" value="Unassembled WGS sequence"/>
</dbReference>
<feature type="transmembrane region" description="Helical" evidence="1">
    <location>
        <begin position="63"/>
        <end position="96"/>
    </location>
</feature>
<sequence>MTGSSDILGEPDRVRRVRVAVDWLPAERERRIATREEMIAAGARVLARHGQGRHRKPETRKNWLHLLAETFSAWLPALRVCLLLIAGAVVLAGVVLMASPEVGAAIGTFVGIASLVGAAALRPRRAPSHRC</sequence>
<gene>
    <name evidence="2" type="ORF">BJY18_000591</name>
</gene>
<evidence type="ECO:0000256" key="1">
    <source>
        <dbReference type="SAM" id="Phobius"/>
    </source>
</evidence>
<dbReference type="RefSeq" id="WP_184777429.1">
    <property type="nucleotide sequence ID" value="NZ_JACHMG010000001.1"/>
</dbReference>
<keyword evidence="1" id="KW-0812">Transmembrane</keyword>
<feature type="transmembrane region" description="Helical" evidence="1">
    <location>
        <begin position="102"/>
        <end position="121"/>
    </location>
</feature>
<protein>
    <submittedName>
        <fullName evidence="2">Uncharacterized protein</fullName>
    </submittedName>
</protein>